<evidence type="ECO:0000256" key="1">
    <source>
        <dbReference type="ARBA" id="ARBA00022737"/>
    </source>
</evidence>
<dbReference type="AlphaFoldDB" id="A0A075HZ61"/>
<keyword evidence="2 3" id="KW-0802">TPR repeat</keyword>
<sequence length="341" mass="39604">MGIKTGRKYAITWCKKAENYSSVRALKCYDEAIKRDPEFAEPWYGKGKIFRYSQTWMWDDEISPYIAGMAKPRRYEKFTGPIANKYVETLKCFDKATELDPKFVNAWFAKGNFYWKHDDDGKAINCLDEAIALDSKFEPAWFVKAQVLDFLGRLEEALKCYDKATALLPTDAKEKRYDEHGRYYFFDRWYGKAYLLSELGRHEEALKCYDKALEICPLRAELLERPLSKKGITLAKLGRHEEALKCYDEAIALLPRENDYRRSKLDPVEMDLAKADALSELGKQYEKMLKCYSDAISRCAKELVDGKMEGDLWKEGVKKLQEICSQAINGSKKYDSKIIDE</sequence>
<evidence type="ECO:0000256" key="2">
    <source>
        <dbReference type="ARBA" id="ARBA00022803"/>
    </source>
</evidence>
<feature type="repeat" description="TPR" evidence="3">
    <location>
        <begin position="104"/>
        <end position="137"/>
    </location>
</feature>
<dbReference type="EMBL" id="KF901177">
    <property type="protein sequence ID" value="AIF20830.1"/>
    <property type="molecule type" value="Genomic_DNA"/>
</dbReference>
<dbReference type="PANTHER" id="PTHR44943">
    <property type="entry name" value="CELLULOSE SYNTHASE OPERON PROTEIN C"/>
    <property type="match status" value="1"/>
</dbReference>
<dbReference type="Pfam" id="PF07719">
    <property type="entry name" value="TPR_2"/>
    <property type="match status" value="1"/>
</dbReference>
<dbReference type="SUPFAM" id="SSF48439">
    <property type="entry name" value="Protein prenylyltransferase"/>
    <property type="match status" value="1"/>
</dbReference>
<name>A0A075HZ61_9ARCH</name>
<evidence type="ECO:0000313" key="4">
    <source>
        <dbReference type="EMBL" id="AIF20830.1"/>
    </source>
</evidence>
<dbReference type="Pfam" id="PF13181">
    <property type="entry name" value="TPR_8"/>
    <property type="match status" value="1"/>
</dbReference>
<dbReference type="InterPro" id="IPR011990">
    <property type="entry name" value="TPR-like_helical_dom_sf"/>
</dbReference>
<keyword evidence="1" id="KW-0677">Repeat</keyword>
<feature type="repeat" description="TPR" evidence="3">
    <location>
        <begin position="186"/>
        <end position="219"/>
    </location>
</feature>
<dbReference type="InterPro" id="IPR051685">
    <property type="entry name" value="Ycf3/AcsC/BcsC/TPR_MFPF"/>
</dbReference>
<dbReference type="PROSITE" id="PS50005">
    <property type="entry name" value="TPR"/>
    <property type="match status" value="4"/>
</dbReference>
<dbReference type="SMART" id="SM00028">
    <property type="entry name" value="TPR"/>
    <property type="match status" value="5"/>
</dbReference>
<protein>
    <submittedName>
        <fullName evidence="4">UDP-N-acetylglucosamine 2-epimerase</fullName>
    </submittedName>
</protein>
<feature type="repeat" description="TPR" evidence="3">
    <location>
        <begin position="138"/>
        <end position="171"/>
    </location>
</feature>
<dbReference type="InterPro" id="IPR013105">
    <property type="entry name" value="TPR_2"/>
</dbReference>
<accession>A0A075HZ61</accession>
<feature type="repeat" description="TPR" evidence="3">
    <location>
        <begin position="224"/>
        <end position="257"/>
    </location>
</feature>
<dbReference type="Gene3D" id="1.25.40.10">
    <property type="entry name" value="Tetratricopeptide repeat domain"/>
    <property type="match status" value="2"/>
</dbReference>
<dbReference type="InterPro" id="IPR019734">
    <property type="entry name" value="TPR_rpt"/>
</dbReference>
<organism evidence="4">
    <name type="scientific">uncultured marine thaumarchaeote KM3_95_D02</name>
    <dbReference type="NCBI Taxonomy" id="1456347"/>
    <lineage>
        <taxon>Archaea</taxon>
        <taxon>Nitrososphaerota</taxon>
        <taxon>environmental samples</taxon>
    </lineage>
</organism>
<proteinExistence type="predicted"/>
<evidence type="ECO:0000256" key="3">
    <source>
        <dbReference type="PROSITE-ProRule" id="PRU00339"/>
    </source>
</evidence>
<dbReference type="PANTHER" id="PTHR44943:SF4">
    <property type="entry name" value="TPR REPEAT-CONTAINING PROTEIN MJ0798"/>
    <property type="match status" value="1"/>
</dbReference>
<reference evidence="4" key="1">
    <citation type="journal article" date="2014" name="Genome Biol. Evol.">
        <title>Pangenome evidence for extensive interdomain horizontal transfer affecting lineage core and shell genes in uncultured planktonic thaumarchaeota and euryarchaeota.</title>
        <authorList>
            <person name="Deschamps P."/>
            <person name="Zivanovic Y."/>
            <person name="Moreira D."/>
            <person name="Rodriguez-Valera F."/>
            <person name="Lopez-Garcia P."/>
        </authorList>
    </citation>
    <scope>NUCLEOTIDE SEQUENCE</scope>
</reference>
<dbReference type="Pfam" id="PF13424">
    <property type="entry name" value="TPR_12"/>
    <property type="match status" value="1"/>
</dbReference>